<keyword evidence="3" id="KW-1185">Reference proteome</keyword>
<comment type="caution">
    <text evidence="2">The sequence shown here is derived from an EMBL/GenBank/DDBJ whole genome shotgun (WGS) entry which is preliminary data.</text>
</comment>
<accession>A0A3M9M4Y6</accession>
<organism evidence="2 3">
    <name type="scientific">Flexivirga caeni</name>
    <dbReference type="NCBI Taxonomy" id="2294115"/>
    <lineage>
        <taxon>Bacteria</taxon>
        <taxon>Bacillati</taxon>
        <taxon>Actinomycetota</taxon>
        <taxon>Actinomycetes</taxon>
        <taxon>Micrococcales</taxon>
        <taxon>Dermacoccaceae</taxon>
        <taxon>Flexivirga</taxon>
    </lineage>
</organism>
<dbReference type="PROSITE" id="PS51257">
    <property type="entry name" value="PROKAR_LIPOPROTEIN"/>
    <property type="match status" value="1"/>
</dbReference>
<reference evidence="2 3" key="1">
    <citation type="submission" date="2018-11" db="EMBL/GenBank/DDBJ databases">
        <title>Draft genome of Simplicispira Flexivirga sp. BO-16.</title>
        <authorList>
            <person name="Im W.T."/>
        </authorList>
    </citation>
    <scope>NUCLEOTIDE SEQUENCE [LARGE SCALE GENOMIC DNA]</scope>
    <source>
        <strain evidence="2 3">BO-16</strain>
    </source>
</reference>
<dbReference type="EMBL" id="RJJQ01000015">
    <property type="protein sequence ID" value="RNI20631.1"/>
    <property type="molecule type" value="Genomic_DNA"/>
</dbReference>
<gene>
    <name evidence="2" type="ORF">EFY87_13620</name>
</gene>
<protein>
    <submittedName>
        <fullName evidence="2">DUF4333 domain-containing protein</fullName>
    </submittedName>
</protein>
<dbReference type="InterPro" id="IPR025637">
    <property type="entry name" value="DUF4333"/>
</dbReference>
<dbReference type="Pfam" id="PF14230">
    <property type="entry name" value="DUF4333"/>
    <property type="match status" value="1"/>
</dbReference>
<evidence type="ECO:0000313" key="3">
    <source>
        <dbReference type="Proteomes" id="UP000271678"/>
    </source>
</evidence>
<dbReference type="AlphaFoldDB" id="A0A3M9M4Y6"/>
<feature type="domain" description="DUF4333" evidence="1">
    <location>
        <begin position="20"/>
        <end position="93"/>
    </location>
</feature>
<evidence type="ECO:0000313" key="2">
    <source>
        <dbReference type="EMBL" id="RNI20631.1"/>
    </source>
</evidence>
<dbReference type="Proteomes" id="UP000271678">
    <property type="component" value="Unassembled WGS sequence"/>
</dbReference>
<name>A0A3M9M4Y6_9MICO</name>
<proteinExistence type="predicted"/>
<evidence type="ECO:0000259" key="1">
    <source>
        <dbReference type="Pfam" id="PF14230"/>
    </source>
</evidence>
<sequence length="105" mass="10793">MGVTKKRSLRRGLATVVAGVAVVGLVAGCGDKIVKKSDLQSQIKEKASAAATGSKIGDVHCDSDLKGKVGSTSNCTAQIDGKQVALVATVTKVTDKIYYNISLAK</sequence>